<dbReference type="GO" id="GO:0008381">
    <property type="term" value="F:mechanosensitive monoatomic ion channel activity"/>
    <property type="evidence" value="ECO:0007669"/>
    <property type="project" value="UniProtKB-ARBA"/>
</dbReference>
<keyword evidence="9" id="KW-1185">Reference proteome</keyword>
<dbReference type="InterPro" id="IPR018490">
    <property type="entry name" value="cNMP-bd_dom_sf"/>
</dbReference>
<evidence type="ECO:0000256" key="3">
    <source>
        <dbReference type="ARBA" id="ARBA00022692"/>
    </source>
</evidence>
<dbReference type="RefSeq" id="WP_024315168.1">
    <property type="nucleotide sequence ID" value="NZ_ATTO01000018.1"/>
</dbReference>
<dbReference type="GO" id="GO:0005886">
    <property type="term" value="C:plasma membrane"/>
    <property type="evidence" value="ECO:0007669"/>
    <property type="project" value="UniProtKB-SubCell"/>
</dbReference>
<dbReference type="PROSITE" id="PS50042">
    <property type="entry name" value="CNMP_BINDING_3"/>
    <property type="match status" value="1"/>
</dbReference>
<dbReference type="SMART" id="SM00100">
    <property type="entry name" value="cNMP"/>
    <property type="match status" value="1"/>
</dbReference>
<keyword evidence="8" id="KW-0614">Plasmid</keyword>
<reference evidence="8" key="1">
    <citation type="submission" date="2013-11" db="EMBL/GenBank/DDBJ databases">
        <title>Draft genome sequence of the broad-host-range Rhizobium sp. LPU83 strain, a member of the low-genetic diversity Oregon-like Rhizobium sp. group.</title>
        <authorList>
            <person name="Wibberg D."/>
            <person name="Puehler A."/>
            <person name="Schlueter A."/>
        </authorList>
    </citation>
    <scope>NUCLEOTIDE SEQUENCE [LARGE SCALE GENOMIC DNA]</scope>
    <source>
        <strain evidence="8">LPU83</strain>
        <plasmid evidence="8">pLPU83d</plasmid>
    </source>
</reference>
<dbReference type="InterPro" id="IPR023408">
    <property type="entry name" value="MscS_beta-dom_sf"/>
</dbReference>
<dbReference type="InterPro" id="IPR010920">
    <property type="entry name" value="LSM_dom_sf"/>
</dbReference>
<comment type="subcellular location">
    <subcellularLocation>
        <location evidence="1">Cell membrane</location>
        <topology evidence="1">Multi-pass membrane protein</topology>
    </subcellularLocation>
</comment>
<evidence type="ECO:0000256" key="4">
    <source>
        <dbReference type="ARBA" id="ARBA00022989"/>
    </source>
</evidence>
<dbReference type="Gene3D" id="2.60.120.10">
    <property type="entry name" value="Jelly Rolls"/>
    <property type="match status" value="1"/>
</dbReference>
<gene>
    <name evidence="8" type="ORF">LPU83_pLPU83d_1196</name>
</gene>
<keyword evidence="5 6" id="KW-0472">Membrane</keyword>
<dbReference type="InterPro" id="IPR014710">
    <property type="entry name" value="RmlC-like_jellyroll"/>
</dbReference>
<feature type="domain" description="Cyclic nucleotide-binding" evidence="7">
    <location>
        <begin position="342"/>
        <end position="444"/>
    </location>
</feature>
<dbReference type="SUPFAM" id="SSF50182">
    <property type="entry name" value="Sm-like ribonucleoproteins"/>
    <property type="match status" value="1"/>
</dbReference>
<evidence type="ECO:0000256" key="5">
    <source>
        <dbReference type="ARBA" id="ARBA00023136"/>
    </source>
</evidence>
<protein>
    <submittedName>
        <fullName evidence="8">Cyclic nucleotide-regulated small mechanosensitive ion channel</fullName>
    </submittedName>
</protein>
<proteinExistence type="predicted"/>
<sequence length="498" mass="54407">MQFIFDPILHIIALIAGLILVQLALSSHGVLRFVGNLIFFLLLSALLLMNGVEPYSTTQPSSDLWHRLFFGLAKAIWWLGGAMMLVSSVRLFLIFEHRPREARLAQDLLAGIIYVGAALSVVAYVFSVPVGTLIATSGVFAVILGLALQSTLSDVFSGIALNLGRPYSVGDWIILPDGVQGRVMETNWRATHLLNATNDLVVIPNSMLAKTQLVNFNGPDETHGVTIAIKLLPIRPPAAIEQLLGTVLLSSNRILRNPAPLVAIKGLDSHGIDVELSFRVHDAGQAAAATNEIYDLIYRHTQAADVPLSAADLTLMRPVWQTSASQPDPAKAPWRLLKAMTLFSTLTEEEFEILASSLVRRTYGKGTEIITQGIKAPCLNLIHNGVVVVERHEAGMTTELNRLSPGDFFGERGVLIGAEEPGTIRALTFVVAYEVSAAPLAEIMRNRPALAEELGMTLAHRLEDERHLAGLDGPRTEHPESLARRIRHLFQLQHHPVI</sequence>
<dbReference type="PANTHER" id="PTHR30566:SF25">
    <property type="entry name" value="INNER MEMBRANE PROTEIN"/>
    <property type="match status" value="1"/>
</dbReference>
<dbReference type="AlphaFoldDB" id="W6S8X3"/>
<keyword evidence="2" id="KW-1003">Cell membrane</keyword>
<dbReference type="Pfam" id="PF00924">
    <property type="entry name" value="MS_channel_2nd"/>
    <property type="match status" value="1"/>
</dbReference>
<organism evidence="8 9">
    <name type="scientific">Rhizobium favelukesii</name>
    <dbReference type="NCBI Taxonomy" id="348824"/>
    <lineage>
        <taxon>Bacteria</taxon>
        <taxon>Pseudomonadati</taxon>
        <taxon>Pseudomonadota</taxon>
        <taxon>Alphaproteobacteria</taxon>
        <taxon>Hyphomicrobiales</taxon>
        <taxon>Rhizobiaceae</taxon>
        <taxon>Rhizobium/Agrobacterium group</taxon>
        <taxon>Rhizobium</taxon>
    </lineage>
</organism>
<evidence type="ECO:0000256" key="2">
    <source>
        <dbReference type="ARBA" id="ARBA00022475"/>
    </source>
</evidence>
<keyword evidence="4 6" id="KW-1133">Transmembrane helix</keyword>
<dbReference type="PIRSF" id="PIRSF026673">
    <property type="entry name" value="UCP026673_ion_chan"/>
    <property type="match status" value="1"/>
</dbReference>
<dbReference type="HOGENOM" id="CLU_032479_1_0_5"/>
<feature type="transmembrane region" description="Helical" evidence="6">
    <location>
        <begin position="107"/>
        <end position="126"/>
    </location>
</feature>
<dbReference type="PANTHER" id="PTHR30566">
    <property type="entry name" value="YNAI-RELATED MECHANOSENSITIVE ION CHANNEL"/>
    <property type="match status" value="1"/>
</dbReference>
<dbReference type="InterPro" id="IPR006685">
    <property type="entry name" value="MscS_channel_2nd"/>
</dbReference>
<accession>W6S8X3</accession>
<dbReference type="InterPro" id="IPR016846">
    <property type="entry name" value="cNMP-bd_ion_channel"/>
</dbReference>
<evidence type="ECO:0000256" key="1">
    <source>
        <dbReference type="ARBA" id="ARBA00004651"/>
    </source>
</evidence>
<dbReference type="Pfam" id="PF00027">
    <property type="entry name" value="cNMP_binding"/>
    <property type="match status" value="1"/>
</dbReference>
<name>W6S8X3_9HYPH</name>
<dbReference type="SUPFAM" id="SSF82689">
    <property type="entry name" value="Mechanosensitive channel protein MscS (YggB), C-terminal domain"/>
    <property type="match status" value="1"/>
</dbReference>
<feature type="transmembrane region" description="Helical" evidence="6">
    <location>
        <begin position="37"/>
        <end position="55"/>
    </location>
</feature>
<dbReference type="Gene3D" id="2.30.30.60">
    <property type="match status" value="1"/>
</dbReference>
<dbReference type="Proteomes" id="UP000019443">
    <property type="component" value="Plasmid pLPU83d"/>
</dbReference>
<dbReference type="KEGG" id="rhl:LPU83_pLPU83d_1196"/>
<evidence type="ECO:0000256" key="6">
    <source>
        <dbReference type="SAM" id="Phobius"/>
    </source>
</evidence>
<evidence type="ECO:0000313" key="9">
    <source>
        <dbReference type="Proteomes" id="UP000019443"/>
    </source>
</evidence>
<dbReference type="PATRIC" id="fig|348824.6.peg.6906"/>
<dbReference type="InterPro" id="IPR000595">
    <property type="entry name" value="cNMP-bd_dom"/>
</dbReference>
<keyword evidence="3 6" id="KW-0812">Transmembrane</keyword>
<geneLocation type="plasmid" evidence="8 9">
    <name>pLPU83d</name>
</geneLocation>
<dbReference type="CDD" id="cd00038">
    <property type="entry name" value="CAP_ED"/>
    <property type="match status" value="1"/>
</dbReference>
<dbReference type="InterPro" id="IPR011066">
    <property type="entry name" value="MscS_channel_C_sf"/>
</dbReference>
<feature type="transmembrane region" description="Helical" evidence="6">
    <location>
        <begin position="7"/>
        <end position="25"/>
    </location>
</feature>
<feature type="transmembrane region" description="Helical" evidence="6">
    <location>
        <begin position="75"/>
        <end position="95"/>
    </location>
</feature>
<dbReference type="EMBL" id="HG916855">
    <property type="protein sequence ID" value="CDM62566.1"/>
    <property type="molecule type" value="Genomic_DNA"/>
</dbReference>
<dbReference type="SUPFAM" id="SSF51206">
    <property type="entry name" value="cAMP-binding domain-like"/>
    <property type="match status" value="1"/>
</dbReference>
<evidence type="ECO:0000259" key="7">
    <source>
        <dbReference type="PROSITE" id="PS50042"/>
    </source>
</evidence>
<dbReference type="Gene3D" id="1.10.287.1260">
    <property type="match status" value="1"/>
</dbReference>
<evidence type="ECO:0000313" key="8">
    <source>
        <dbReference type="EMBL" id="CDM62566.1"/>
    </source>
</evidence>